<dbReference type="Pfam" id="PF13672">
    <property type="entry name" value="PP2C_2"/>
    <property type="match status" value="1"/>
</dbReference>
<dbReference type="Gene3D" id="3.60.40.10">
    <property type="entry name" value="PPM-type phosphatase domain"/>
    <property type="match status" value="1"/>
</dbReference>
<dbReference type="InterPro" id="IPR036457">
    <property type="entry name" value="PPM-type-like_dom_sf"/>
</dbReference>
<keyword evidence="3" id="KW-1185">Reference proteome</keyword>
<accession>A0A5C5YI71</accession>
<dbReference type="EC" id="3.1.3.16" evidence="2"/>
<dbReference type="SUPFAM" id="SSF81606">
    <property type="entry name" value="PP2C-like"/>
    <property type="match status" value="1"/>
</dbReference>
<dbReference type="PROSITE" id="PS51746">
    <property type="entry name" value="PPM_2"/>
    <property type="match status" value="1"/>
</dbReference>
<dbReference type="OrthoDB" id="261518at2"/>
<reference evidence="2 3" key="1">
    <citation type="submission" date="2019-02" db="EMBL/GenBank/DDBJ databases">
        <title>Deep-cultivation of Planctomycetes and their phenomic and genomic characterization uncovers novel biology.</title>
        <authorList>
            <person name="Wiegand S."/>
            <person name="Jogler M."/>
            <person name="Boedeker C."/>
            <person name="Pinto D."/>
            <person name="Vollmers J."/>
            <person name="Rivas-Marin E."/>
            <person name="Kohn T."/>
            <person name="Peeters S.H."/>
            <person name="Heuer A."/>
            <person name="Rast P."/>
            <person name="Oberbeckmann S."/>
            <person name="Bunk B."/>
            <person name="Jeske O."/>
            <person name="Meyerdierks A."/>
            <person name="Storesund J.E."/>
            <person name="Kallscheuer N."/>
            <person name="Luecker S."/>
            <person name="Lage O.M."/>
            <person name="Pohl T."/>
            <person name="Merkel B.J."/>
            <person name="Hornburger P."/>
            <person name="Mueller R.-W."/>
            <person name="Bruemmer F."/>
            <person name="Labrenz M."/>
            <person name="Spormann A.M."/>
            <person name="Op Den Camp H."/>
            <person name="Overmann J."/>
            <person name="Amann R."/>
            <person name="Jetten M.S.M."/>
            <person name="Mascher T."/>
            <person name="Medema M.H."/>
            <person name="Devos D.P."/>
            <person name="Kaster A.-K."/>
            <person name="Ovreas L."/>
            <person name="Rohde M."/>
            <person name="Galperin M.Y."/>
            <person name="Jogler C."/>
        </authorList>
    </citation>
    <scope>NUCLEOTIDE SEQUENCE [LARGE SCALE GENOMIC DNA]</scope>
    <source>
        <strain evidence="2 3">Pla123a</strain>
    </source>
</reference>
<gene>
    <name evidence="2" type="primary">stp</name>
    <name evidence="2" type="ORF">Pla123a_33760</name>
</gene>
<organism evidence="2 3">
    <name type="scientific">Posidoniimonas polymericola</name>
    <dbReference type="NCBI Taxonomy" id="2528002"/>
    <lineage>
        <taxon>Bacteria</taxon>
        <taxon>Pseudomonadati</taxon>
        <taxon>Planctomycetota</taxon>
        <taxon>Planctomycetia</taxon>
        <taxon>Pirellulales</taxon>
        <taxon>Lacipirellulaceae</taxon>
        <taxon>Posidoniimonas</taxon>
    </lineage>
</organism>
<proteinExistence type="predicted"/>
<comment type="caution">
    <text evidence="2">The sequence shown here is derived from an EMBL/GenBank/DDBJ whole genome shotgun (WGS) entry which is preliminary data.</text>
</comment>
<dbReference type="SMART" id="SM00332">
    <property type="entry name" value="PP2Cc"/>
    <property type="match status" value="1"/>
</dbReference>
<feature type="domain" description="PPM-type phosphatase" evidence="1">
    <location>
        <begin position="43"/>
        <end position="285"/>
    </location>
</feature>
<name>A0A5C5YI71_9BACT</name>
<sequence length="286" mass="30089">MVLTVANPMQGWDTLPTDSGHAEAMWTERDEPSQANWRTAAGRVTAYSARSPHKDTPNEDALAVVETSEGGLVLVVADGMGGQAAGEAAARLAVESVVNAVRGSDLDAERLRSAVVDGIEEANRAVLALANGAGATLAVALISEPFVRSFHVGDASFLLMGQRGRVKFESIAHSPVGYAEAAGLIDAVDAIQHEERHIVSNCVGDEKMRIEIGPVLSMAQFDTLLVASDGLVDNVLPGELVSGLRSGPLEHCAAEIADLARSRMVNESPGLPSKPDDLTFLAYRRG</sequence>
<evidence type="ECO:0000259" key="1">
    <source>
        <dbReference type="PROSITE" id="PS51746"/>
    </source>
</evidence>
<dbReference type="GO" id="GO:0004722">
    <property type="term" value="F:protein serine/threonine phosphatase activity"/>
    <property type="evidence" value="ECO:0007669"/>
    <property type="project" value="UniProtKB-EC"/>
</dbReference>
<dbReference type="AlphaFoldDB" id="A0A5C5YI71"/>
<evidence type="ECO:0000313" key="2">
    <source>
        <dbReference type="EMBL" id="TWT74552.1"/>
    </source>
</evidence>
<dbReference type="Proteomes" id="UP000318478">
    <property type="component" value="Unassembled WGS sequence"/>
</dbReference>
<protein>
    <submittedName>
        <fullName evidence="2">Serine/threonine phosphatase stp</fullName>
        <ecNumber evidence="2">3.1.3.16</ecNumber>
    </submittedName>
</protein>
<keyword evidence="2" id="KW-0378">Hydrolase</keyword>
<dbReference type="SMART" id="SM00331">
    <property type="entry name" value="PP2C_SIG"/>
    <property type="match status" value="1"/>
</dbReference>
<dbReference type="EMBL" id="SJPO01000008">
    <property type="protein sequence ID" value="TWT74552.1"/>
    <property type="molecule type" value="Genomic_DNA"/>
</dbReference>
<dbReference type="InterPro" id="IPR001932">
    <property type="entry name" value="PPM-type_phosphatase-like_dom"/>
</dbReference>
<evidence type="ECO:0000313" key="3">
    <source>
        <dbReference type="Proteomes" id="UP000318478"/>
    </source>
</evidence>